<dbReference type="KEGG" id="hth:HTH_0752"/>
<dbReference type="SUPFAM" id="SSF55021">
    <property type="entry name" value="ACT-like"/>
    <property type="match status" value="1"/>
</dbReference>
<feature type="binding site" evidence="7">
    <location>
        <position position="92"/>
    </location>
    <ligand>
        <name>Ni(2+)</name>
        <dbReference type="ChEBI" id="CHEBI:49786"/>
    </ligand>
</feature>
<dbReference type="SUPFAM" id="SSF47598">
    <property type="entry name" value="Ribbon-helix-helix"/>
    <property type="match status" value="1"/>
</dbReference>
<dbReference type="InterPro" id="IPR013321">
    <property type="entry name" value="Arc_rbn_hlx_hlx"/>
</dbReference>
<evidence type="ECO:0000259" key="9">
    <source>
        <dbReference type="Pfam" id="PF08753"/>
    </source>
</evidence>
<protein>
    <recommendedName>
        <fullName evidence="7">Putative nickel-responsive regulator</fullName>
    </recommendedName>
</protein>
<sequence>MKENVVRFCVSLPQDLLRELDRRIIKRGYSSRSELVRDLIRELMIEDRWQEGEEVIGVLTIIYDHHQRELTQKMLDIQHSAYVKVLCSTHIHLDHHNCLENIVLKGRPHEIESIAISIGGLRGVKFAKLTKASNAL</sequence>
<gene>
    <name evidence="10" type="ordered locus">HTH_0752</name>
</gene>
<dbReference type="PANTHER" id="PTHR34719">
    <property type="entry name" value="NICKEL-RESPONSIVE REGULATOR"/>
    <property type="match status" value="1"/>
</dbReference>
<dbReference type="AlphaFoldDB" id="D3DHB0"/>
<reference evidence="10 11" key="1">
    <citation type="journal article" date="2010" name="J. Bacteriol.">
        <title>Complete genome sequence of the thermophilic, obligately chemolithoautotrophic hydrogen-oxidizing bacterium Hydrogenobacter thermophilus TK-6.</title>
        <authorList>
            <person name="Arai H."/>
            <person name="Kanbe H."/>
            <person name="Ishii M."/>
            <person name="Igarashi Y."/>
        </authorList>
    </citation>
    <scope>NUCLEOTIDE SEQUENCE [LARGE SCALE GENOMIC DNA]</scope>
    <source>
        <strain evidence="11">DSM 6534 / IAM 12695 / TK-6 [Tokyo]</strain>
    </source>
</reference>
<dbReference type="GO" id="GO:0016151">
    <property type="term" value="F:nickel cation binding"/>
    <property type="evidence" value="ECO:0007669"/>
    <property type="project" value="UniProtKB-UniRule"/>
</dbReference>
<name>D3DHB0_HYDTT</name>
<dbReference type="InterPro" id="IPR022988">
    <property type="entry name" value="Ni_resp_reg_NikR"/>
</dbReference>
<dbReference type="NCBIfam" id="NF003381">
    <property type="entry name" value="PRK04460.1"/>
    <property type="match status" value="1"/>
</dbReference>
<evidence type="ECO:0000256" key="2">
    <source>
        <dbReference type="ARBA" id="ARBA00022596"/>
    </source>
</evidence>
<dbReference type="HAMAP" id="MF_00476">
    <property type="entry name" value="NikR"/>
    <property type="match status" value="1"/>
</dbReference>
<proteinExistence type="inferred from homology"/>
<dbReference type="Gene3D" id="3.30.70.1150">
    <property type="entry name" value="ACT-like. Chain A, domain 2"/>
    <property type="match status" value="1"/>
</dbReference>
<dbReference type="InterPro" id="IPR027271">
    <property type="entry name" value="Acetolactate_synth/TF_NikR_C"/>
</dbReference>
<evidence type="ECO:0000313" key="11">
    <source>
        <dbReference type="Proteomes" id="UP000002574"/>
    </source>
</evidence>
<evidence type="ECO:0000256" key="1">
    <source>
        <dbReference type="ARBA" id="ARBA00008478"/>
    </source>
</evidence>
<dbReference type="eggNOG" id="COG0864">
    <property type="taxonomic scope" value="Bacteria"/>
</dbReference>
<dbReference type="GO" id="GO:0003677">
    <property type="term" value="F:DNA binding"/>
    <property type="evidence" value="ECO:0007669"/>
    <property type="project" value="UniProtKB-KW"/>
</dbReference>
<accession>D3DHB0</accession>
<dbReference type="InterPro" id="IPR010985">
    <property type="entry name" value="Ribbon_hlx_hlx"/>
</dbReference>
<dbReference type="OrthoDB" id="9806294at2"/>
<evidence type="ECO:0000256" key="3">
    <source>
        <dbReference type="ARBA" id="ARBA00022723"/>
    </source>
</evidence>
<keyword evidence="4 7" id="KW-0805">Transcription regulation</keyword>
<feature type="binding site" evidence="7">
    <location>
        <position position="90"/>
    </location>
    <ligand>
        <name>Ni(2+)</name>
        <dbReference type="ChEBI" id="CHEBI:49786"/>
    </ligand>
</feature>
<feature type="domain" description="Ribbon-helix-helix protein CopG" evidence="8">
    <location>
        <begin position="7"/>
        <end position="43"/>
    </location>
</feature>
<keyword evidence="11" id="KW-1185">Reference proteome</keyword>
<dbReference type="NCBIfam" id="NF001884">
    <property type="entry name" value="PRK00630.1"/>
    <property type="match status" value="1"/>
</dbReference>
<feature type="domain" description="Transcription factor NikR nickel binding C-terminal" evidence="9">
    <location>
        <begin position="56"/>
        <end position="130"/>
    </location>
</feature>
<dbReference type="STRING" id="608538.HTH_0752"/>
<dbReference type="GO" id="GO:0010045">
    <property type="term" value="P:response to nickel cation"/>
    <property type="evidence" value="ECO:0007669"/>
    <property type="project" value="InterPro"/>
</dbReference>
<evidence type="ECO:0000256" key="6">
    <source>
        <dbReference type="ARBA" id="ARBA00023163"/>
    </source>
</evidence>
<comment type="similarity">
    <text evidence="1 7">Belongs to the transcriptional regulatory CopG/NikR family.</text>
</comment>
<dbReference type="InterPro" id="IPR014864">
    <property type="entry name" value="TF_NikR_Ni-bd_C"/>
</dbReference>
<evidence type="ECO:0000313" key="10">
    <source>
        <dbReference type="EMBL" id="BAI69212.1"/>
    </source>
</evidence>
<dbReference type="KEGG" id="hte:Hydth_0752"/>
<dbReference type="NCBIfam" id="NF002815">
    <property type="entry name" value="PRK02967.1"/>
    <property type="match status" value="1"/>
</dbReference>
<feature type="binding site" evidence="7">
    <location>
        <position position="79"/>
    </location>
    <ligand>
        <name>Ni(2+)</name>
        <dbReference type="ChEBI" id="CHEBI:49786"/>
    </ligand>
</feature>
<dbReference type="Gene3D" id="1.10.1220.10">
    <property type="entry name" value="Met repressor-like"/>
    <property type="match status" value="1"/>
</dbReference>
<keyword evidence="5 7" id="KW-0238">DNA-binding</keyword>
<keyword evidence="6 7" id="KW-0804">Transcription</keyword>
<dbReference type="EMBL" id="AP011112">
    <property type="protein sequence ID" value="BAI69212.1"/>
    <property type="molecule type" value="Genomic_DNA"/>
</dbReference>
<dbReference type="InterPro" id="IPR045865">
    <property type="entry name" value="ACT-like_dom_sf"/>
</dbReference>
<organism evidence="10 11">
    <name type="scientific">Hydrogenobacter thermophilus (strain DSM 6534 / IAM 12695 / TK-6)</name>
    <dbReference type="NCBI Taxonomy" id="608538"/>
    <lineage>
        <taxon>Bacteria</taxon>
        <taxon>Pseudomonadati</taxon>
        <taxon>Aquificota</taxon>
        <taxon>Aquificia</taxon>
        <taxon>Aquificales</taxon>
        <taxon>Aquificaceae</taxon>
        <taxon>Hydrogenobacter</taxon>
    </lineage>
</organism>
<dbReference type="RefSeq" id="WP_012963393.1">
    <property type="nucleotide sequence ID" value="NC_013799.1"/>
</dbReference>
<keyword evidence="3 7" id="KW-0479">Metal-binding</keyword>
<comment type="function">
    <text evidence="7">Transcriptional regulator.</text>
</comment>
<dbReference type="NCBIfam" id="NF002169">
    <property type="entry name" value="PRK01002.1"/>
    <property type="match status" value="1"/>
</dbReference>
<dbReference type="Pfam" id="PF08753">
    <property type="entry name" value="NikR_C"/>
    <property type="match status" value="1"/>
</dbReference>
<keyword evidence="2 7" id="KW-0533">Nickel</keyword>
<dbReference type="PATRIC" id="fig|608538.5.peg.762"/>
<dbReference type="PANTHER" id="PTHR34719:SF2">
    <property type="entry name" value="NICKEL-RESPONSIVE REGULATOR"/>
    <property type="match status" value="1"/>
</dbReference>
<feature type="binding site" evidence="7">
    <location>
        <position position="98"/>
    </location>
    <ligand>
        <name>Ni(2+)</name>
        <dbReference type="ChEBI" id="CHEBI:49786"/>
    </ligand>
</feature>
<dbReference type="GO" id="GO:0003700">
    <property type="term" value="F:DNA-binding transcription factor activity"/>
    <property type="evidence" value="ECO:0007669"/>
    <property type="project" value="UniProtKB-UniRule"/>
</dbReference>
<dbReference type="CDD" id="cd22231">
    <property type="entry name" value="RHH_NikR_HicB-like"/>
    <property type="match status" value="1"/>
</dbReference>
<comment type="cofactor">
    <cofactor evidence="7">
        <name>Ni(2+)</name>
        <dbReference type="ChEBI" id="CHEBI:49786"/>
    </cofactor>
    <text evidence="7">Binds 1 nickel ion per subunit.</text>
</comment>
<dbReference type="InterPro" id="IPR002145">
    <property type="entry name" value="CopG"/>
</dbReference>
<evidence type="ECO:0000256" key="5">
    <source>
        <dbReference type="ARBA" id="ARBA00023125"/>
    </source>
</evidence>
<evidence type="ECO:0000256" key="7">
    <source>
        <dbReference type="HAMAP-Rule" id="MF_00476"/>
    </source>
</evidence>
<evidence type="ECO:0000256" key="4">
    <source>
        <dbReference type="ARBA" id="ARBA00023015"/>
    </source>
</evidence>
<evidence type="ECO:0000259" key="8">
    <source>
        <dbReference type="Pfam" id="PF01402"/>
    </source>
</evidence>
<dbReference type="InterPro" id="IPR050192">
    <property type="entry name" value="CopG/NikR_regulator"/>
</dbReference>
<dbReference type="Pfam" id="PF01402">
    <property type="entry name" value="RHH_1"/>
    <property type="match status" value="1"/>
</dbReference>
<dbReference type="Proteomes" id="UP000002574">
    <property type="component" value="Chromosome"/>
</dbReference>